<evidence type="ECO:0000313" key="3">
    <source>
        <dbReference type="Proteomes" id="UP001633002"/>
    </source>
</evidence>
<feature type="domain" description="Reverse transcriptase zinc-binding" evidence="1">
    <location>
        <begin position="51"/>
        <end position="122"/>
    </location>
</feature>
<reference evidence="2 3" key="1">
    <citation type="submission" date="2024-09" db="EMBL/GenBank/DDBJ databases">
        <title>Chromosome-scale assembly of Riccia sorocarpa.</title>
        <authorList>
            <person name="Paukszto L."/>
        </authorList>
    </citation>
    <scope>NUCLEOTIDE SEQUENCE [LARGE SCALE GENOMIC DNA]</scope>
    <source>
        <strain evidence="2">LP-2024</strain>
        <tissue evidence="2">Aerial parts of the thallus</tissue>
    </source>
</reference>
<protein>
    <recommendedName>
        <fullName evidence="1">Reverse transcriptase zinc-binding domain-containing protein</fullName>
    </recommendedName>
</protein>
<dbReference type="EMBL" id="JBJQOH010000002">
    <property type="protein sequence ID" value="KAL3698822.1"/>
    <property type="molecule type" value="Genomic_DNA"/>
</dbReference>
<proteinExistence type="predicted"/>
<organism evidence="2 3">
    <name type="scientific">Riccia sorocarpa</name>
    <dbReference type="NCBI Taxonomy" id="122646"/>
    <lineage>
        <taxon>Eukaryota</taxon>
        <taxon>Viridiplantae</taxon>
        <taxon>Streptophyta</taxon>
        <taxon>Embryophyta</taxon>
        <taxon>Marchantiophyta</taxon>
        <taxon>Marchantiopsida</taxon>
        <taxon>Marchantiidae</taxon>
        <taxon>Marchantiales</taxon>
        <taxon>Ricciaceae</taxon>
        <taxon>Riccia</taxon>
    </lineage>
</organism>
<dbReference type="InterPro" id="IPR026960">
    <property type="entry name" value="RVT-Znf"/>
</dbReference>
<comment type="caution">
    <text evidence="2">The sequence shown here is derived from an EMBL/GenBank/DDBJ whole genome shotgun (WGS) entry which is preliminary data.</text>
</comment>
<evidence type="ECO:0000313" key="2">
    <source>
        <dbReference type="EMBL" id="KAL3698822.1"/>
    </source>
</evidence>
<keyword evidence="3" id="KW-1185">Reference proteome</keyword>
<dbReference type="Pfam" id="PF13966">
    <property type="entry name" value="zf-RVT"/>
    <property type="match status" value="1"/>
</dbReference>
<sequence>MMIVEAMTSYGWSWVGPPHQGEQVWDLTVAAWRDLIYVKPTSEQKFNERWDRQDTTEQWEARWKKLWNGKATARTKTRIWRFIRRGYFTNSKAREWGKGDGLCTRCSLEVETFDHAIWTCPRLRHRTAWASWLLVPEELRSTSLVGAEDFITVLDNALDRHKTNHAATLLLLTILRENWNERNVAQFMGKSKTQPETRIINQANEEIQATMAGRNLTRGTNEAAQRAEQTLQYWRNETTRWNAGHTTRTRQPPFQITPITPAIAADDPPLQPSTNSQAPWTTEQMIQWSHEERSRGDPEHPLNALYTRMNNRERRTRERQEDDVPMEDHQVRQLVNDLQPLLDTWRIDQPDSTHHQLVTFENVQGLVDHLANITRD</sequence>
<evidence type="ECO:0000259" key="1">
    <source>
        <dbReference type="Pfam" id="PF13966"/>
    </source>
</evidence>
<gene>
    <name evidence="2" type="ORF">R1sor_012898</name>
</gene>
<accession>A0ABD3I513</accession>
<name>A0ABD3I513_9MARC</name>
<dbReference type="AlphaFoldDB" id="A0ABD3I513"/>
<dbReference type="Proteomes" id="UP001633002">
    <property type="component" value="Unassembled WGS sequence"/>
</dbReference>